<keyword evidence="8 9" id="KW-0472">Membrane</keyword>
<evidence type="ECO:0000256" key="7">
    <source>
        <dbReference type="ARBA" id="ARBA00022989"/>
    </source>
</evidence>
<evidence type="ECO:0000256" key="8">
    <source>
        <dbReference type="ARBA" id="ARBA00023136"/>
    </source>
</evidence>
<dbReference type="InterPro" id="IPR004813">
    <property type="entry name" value="OPT"/>
</dbReference>
<evidence type="ECO:0000256" key="4">
    <source>
        <dbReference type="ARBA" id="ARBA00022692"/>
    </source>
</evidence>
<keyword evidence="7 9" id="KW-1133">Transmembrane helix</keyword>
<evidence type="ECO:0000256" key="3">
    <source>
        <dbReference type="ARBA" id="ARBA00022448"/>
    </source>
</evidence>
<organism evidence="10 11">
    <name type="scientific">Piptocephalis cylindrospora</name>
    <dbReference type="NCBI Taxonomy" id="1907219"/>
    <lineage>
        <taxon>Eukaryota</taxon>
        <taxon>Fungi</taxon>
        <taxon>Fungi incertae sedis</taxon>
        <taxon>Zoopagomycota</taxon>
        <taxon>Zoopagomycotina</taxon>
        <taxon>Zoopagomycetes</taxon>
        <taxon>Zoopagales</taxon>
        <taxon>Piptocephalidaceae</taxon>
        <taxon>Piptocephalis</taxon>
    </lineage>
</organism>
<dbReference type="InterPro" id="IPR004648">
    <property type="entry name" value="Oligpept_transpt"/>
</dbReference>
<evidence type="ECO:0000256" key="5">
    <source>
        <dbReference type="ARBA" id="ARBA00022856"/>
    </source>
</evidence>
<keyword evidence="5" id="KW-0571">Peptide transport</keyword>
<evidence type="ECO:0000313" key="10">
    <source>
        <dbReference type="EMBL" id="RKP12890.1"/>
    </source>
</evidence>
<feature type="non-terminal residue" evidence="10">
    <location>
        <position position="1"/>
    </location>
</feature>
<dbReference type="PANTHER" id="PTHR22601">
    <property type="entry name" value="ISP4 LIKE PROTEIN"/>
    <property type="match status" value="1"/>
</dbReference>
<evidence type="ECO:0000256" key="2">
    <source>
        <dbReference type="ARBA" id="ARBA00008807"/>
    </source>
</evidence>
<proteinExistence type="inferred from homology"/>
<dbReference type="GO" id="GO:0015031">
    <property type="term" value="P:protein transport"/>
    <property type="evidence" value="ECO:0007669"/>
    <property type="project" value="UniProtKB-KW"/>
</dbReference>
<evidence type="ECO:0000313" key="11">
    <source>
        <dbReference type="Proteomes" id="UP000267251"/>
    </source>
</evidence>
<dbReference type="EMBL" id="KZ988171">
    <property type="protein sequence ID" value="RKP12890.1"/>
    <property type="molecule type" value="Genomic_DNA"/>
</dbReference>
<feature type="transmembrane region" description="Helical" evidence="9">
    <location>
        <begin position="42"/>
        <end position="60"/>
    </location>
</feature>
<dbReference type="NCBIfam" id="TIGR00728">
    <property type="entry name" value="OPT_sfam"/>
    <property type="match status" value="1"/>
</dbReference>
<feature type="transmembrane region" description="Helical" evidence="9">
    <location>
        <begin position="12"/>
        <end position="36"/>
    </location>
</feature>
<protein>
    <submittedName>
        <fullName evidence="10">OPT oligopeptide transporter protein-domain-containing protein</fullName>
    </submittedName>
</protein>
<name>A0A4P9Y4Z0_9FUNG</name>
<reference evidence="11" key="1">
    <citation type="journal article" date="2018" name="Nat. Microbiol.">
        <title>Leveraging single-cell genomics to expand the fungal tree of life.</title>
        <authorList>
            <person name="Ahrendt S.R."/>
            <person name="Quandt C.A."/>
            <person name="Ciobanu D."/>
            <person name="Clum A."/>
            <person name="Salamov A."/>
            <person name="Andreopoulos B."/>
            <person name="Cheng J.F."/>
            <person name="Woyke T."/>
            <person name="Pelin A."/>
            <person name="Henrissat B."/>
            <person name="Reynolds N.K."/>
            <person name="Benny G.L."/>
            <person name="Smith M.E."/>
            <person name="James T.Y."/>
            <person name="Grigoriev I.V."/>
        </authorList>
    </citation>
    <scope>NUCLEOTIDE SEQUENCE [LARGE SCALE GENOMIC DNA]</scope>
</reference>
<keyword evidence="4 9" id="KW-0812">Transmembrane</keyword>
<evidence type="ECO:0000256" key="1">
    <source>
        <dbReference type="ARBA" id="ARBA00004141"/>
    </source>
</evidence>
<feature type="non-terminal residue" evidence="10">
    <location>
        <position position="158"/>
    </location>
</feature>
<keyword evidence="3" id="KW-0813">Transport</keyword>
<dbReference type="OrthoDB" id="9986677at2759"/>
<feature type="transmembrane region" description="Helical" evidence="9">
    <location>
        <begin position="120"/>
        <end position="141"/>
    </location>
</feature>
<sequence length="158" mass="17727">VPIQDDPSLPCLTFRFWVLATLFTALGAGISQFYYFRSNSPIYSIFFVQLASFFLGKLMARILPNKYFSIWGWRFTLNRGPFNVKEHMLIGVAANAGGSVAYAVDIISVQKLYYAKEIPVVGALLLLLTTQCIGYGLSGIFRRFLIRPASMVWPANLV</sequence>
<comment type="subcellular location">
    <subcellularLocation>
        <location evidence="1">Membrane</location>
        <topology evidence="1">Multi-pass membrane protein</topology>
    </subcellularLocation>
</comment>
<keyword evidence="6" id="KW-0653">Protein transport</keyword>
<keyword evidence="11" id="KW-1185">Reference proteome</keyword>
<gene>
    <name evidence="10" type="ORF">BJ684DRAFT_2742</name>
</gene>
<accession>A0A4P9Y4Z0</accession>
<dbReference type="Pfam" id="PF03169">
    <property type="entry name" value="OPT"/>
    <property type="match status" value="1"/>
</dbReference>
<dbReference type="Proteomes" id="UP000267251">
    <property type="component" value="Unassembled WGS sequence"/>
</dbReference>
<evidence type="ECO:0000256" key="9">
    <source>
        <dbReference type="SAM" id="Phobius"/>
    </source>
</evidence>
<dbReference type="GO" id="GO:0035673">
    <property type="term" value="F:oligopeptide transmembrane transporter activity"/>
    <property type="evidence" value="ECO:0007669"/>
    <property type="project" value="InterPro"/>
</dbReference>
<dbReference type="GO" id="GO:0016020">
    <property type="term" value="C:membrane"/>
    <property type="evidence" value="ECO:0007669"/>
    <property type="project" value="UniProtKB-SubCell"/>
</dbReference>
<comment type="similarity">
    <text evidence="2">Belongs to the oligopeptide OPT transporter family.</text>
</comment>
<evidence type="ECO:0000256" key="6">
    <source>
        <dbReference type="ARBA" id="ARBA00022927"/>
    </source>
</evidence>
<dbReference type="AlphaFoldDB" id="A0A4P9Y4Z0"/>